<comment type="caution">
    <text evidence="1">The sequence shown here is derived from an EMBL/GenBank/DDBJ whole genome shotgun (WGS) entry which is preliminary data.</text>
</comment>
<evidence type="ECO:0000313" key="2">
    <source>
        <dbReference type="Proteomes" id="UP000627715"/>
    </source>
</evidence>
<sequence length="79" mass="9093">MKTMTCEQLGGACDAEFQAETFDEIAQKAQQHGMEMLEIQDPGHLEAMQRIQVLMQDPQAMNNWYEGKQKEFENLPEDS</sequence>
<dbReference type="RefSeq" id="WP_068811188.1">
    <property type="nucleotide sequence ID" value="NZ_BMIY01000011.1"/>
</dbReference>
<accession>A0A916QKV4</accession>
<reference evidence="1" key="1">
    <citation type="journal article" date="2014" name="Int. J. Syst. Evol. Microbiol.">
        <title>Complete genome sequence of Corynebacterium casei LMG S-19264T (=DSM 44701T), isolated from a smear-ripened cheese.</title>
        <authorList>
            <consortium name="US DOE Joint Genome Institute (JGI-PGF)"/>
            <person name="Walter F."/>
            <person name="Albersmeier A."/>
            <person name="Kalinowski J."/>
            <person name="Ruckert C."/>
        </authorList>
    </citation>
    <scope>NUCLEOTIDE SEQUENCE</scope>
    <source>
        <strain evidence="1">CGMCC 1.15425</strain>
    </source>
</reference>
<evidence type="ECO:0008006" key="3">
    <source>
        <dbReference type="Google" id="ProtNLM"/>
    </source>
</evidence>
<proteinExistence type="predicted"/>
<dbReference type="InterPro" id="IPR009409">
    <property type="entry name" value="DUF1059"/>
</dbReference>
<dbReference type="Pfam" id="PF06348">
    <property type="entry name" value="DUF1059"/>
    <property type="match status" value="1"/>
</dbReference>
<reference evidence="1" key="2">
    <citation type="submission" date="2020-09" db="EMBL/GenBank/DDBJ databases">
        <authorList>
            <person name="Sun Q."/>
            <person name="Zhou Y."/>
        </authorList>
    </citation>
    <scope>NUCLEOTIDE SEQUENCE</scope>
    <source>
        <strain evidence="1">CGMCC 1.15425</strain>
    </source>
</reference>
<dbReference type="AlphaFoldDB" id="A0A916QKV4"/>
<name>A0A916QKV4_9GAMM</name>
<organism evidence="1 2">
    <name type="scientific">Pseudohongiella nitratireducens</name>
    <dbReference type="NCBI Taxonomy" id="1768907"/>
    <lineage>
        <taxon>Bacteria</taxon>
        <taxon>Pseudomonadati</taxon>
        <taxon>Pseudomonadota</taxon>
        <taxon>Gammaproteobacteria</taxon>
        <taxon>Pseudomonadales</taxon>
        <taxon>Pseudohongiellaceae</taxon>
        <taxon>Pseudohongiella</taxon>
    </lineage>
</organism>
<keyword evidence="2" id="KW-1185">Reference proteome</keyword>
<dbReference type="EMBL" id="BMIY01000011">
    <property type="protein sequence ID" value="GFZ81014.1"/>
    <property type="molecule type" value="Genomic_DNA"/>
</dbReference>
<protein>
    <recommendedName>
        <fullName evidence="3">DUF1059 domain-containing protein</fullName>
    </recommendedName>
</protein>
<dbReference type="OrthoDB" id="1450972at2"/>
<gene>
    <name evidence="1" type="ORF">GCM10011403_25140</name>
</gene>
<evidence type="ECO:0000313" key="1">
    <source>
        <dbReference type="EMBL" id="GFZ81014.1"/>
    </source>
</evidence>
<dbReference type="Proteomes" id="UP000627715">
    <property type="component" value="Unassembled WGS sequence"/>
</dbReference>